<keyword evidence="3 8" id="KW-0132">Cell division</keyword>
<evidence type="ECO:0000256" key="3">
    <source>
        <dbReference type="ARBA" id="ARBA00022618"/>
    </source>
</evidence>
<keyword evidence="8" id="KW-0997">Cell inner membrane</keyword>
<reference evidence="10 11" key="1">
    <citation type="submission" date="2018-01" db="EMBL/GenBank/DDBJ databases">
        <title>Saezia sanguinis gen. nov., sp. nov., in the order Burkholderiales isolated from human blood.</title>
        <authorList>
            <person name="Medina-Pascual M.J."/>
            <person name="Valdezate S."/>
            <person name="Monzon S."/>
            <person name="Cuesta I."/>
            <person name="Carrasco G."/>
            <person name="Villalon P."/>
            <person name="Saez-Nieto J.A."/>
        </authorList>
    </citation>
    <scope>NUCLEOTIDE SEQUENCE [LARGE SCALE GENOMIC DNA]</scope>
    <source>
        <strain evidence="10 11">CNM695-12</strain>
    </source>
</reference>
<comment type="subcellular location">
    <subcellularLocation>
        <location evidence="8">Cell inner membrane</location>
        <topology evidence="8">Single-pass type II membrane protein</topology>
    </subcellularLocation>
    <subcellularLocation>
        <location evidence="1">Cell membrane</location>
        <topology evidence="1">Single-pass type II membrane protein</topology>
    </subcellularLocation>
    <text evidence="8">Localizes to the division septum where it forms a ring structure.</text>
</comment>
<organism evidence="10 11">
    <name type="scientific">Saezia sanguinis</name>
    <dbReference type="NCBI Taxonomy" id="1965230"/>
    <lineage>
        <taxon>Bacteria</taxon>
        <taxon>Pseudomonadati</taxon>
        <taxon>Pseudomonadota</taxon>
        <taxon>Betaproteobacteria</taxon>
        <taxon>Burkholderiales</taxon>
        <taxon>Saeziaceae</taxon>
        <taxon>Saezia</taxon>
    </lineage>
</organism>
<dbReference type="RefSeq" id="WP_126979872.1">
    <property type="nucleotide sequence ID" value="NZ_PQSP01000003.1"/>
</dbReference>
<keyword evidence="7 8" id="KW-0131">Cell cycle</keyword>
<sequence length="112" mass="12467">MTKLNVLLLLAVLASGLALVYSTHEGRLLYTALAGENTAQNELDLDYKRLQQERQSLVAPGRIEQNAHAVLQMVPATLGVTEFVPRDQRALAGYVPQLPLNVRIREEEAHHE</sequence>
<keyword evidence="2 8" id="KW-1003">Cell membrane</keyword>
<evidence type="ECO:0000256" key="1">
    <source>
        <dbReference type="ARBA" id="ARBA00004401"/>
    </source>
</evidence>
<dbReference type="NCBIfam" id="TIGR02209">
    <property type="entry name" value="ftsL_broad"/>
    <property type="match status" value="1"/>
</dbReference>
<dbReference type="OrthoDB" id="5298556at2"/>
<evidence type="ECO:0000256" key="6">
    <source>
        <dbReference type="ARBA" id="ARBA00023136"/>
    </source>
</evidence>
<evidence type="ECO:0000256" key="5">
    <source>
        <dbReference type="ARBA" id="ARBA00022989"/>
    </source>
</evidence>
<dbReference type="EMBL" id="PQSP01000003">
    <property type="protein sequence ID" value="RUS66873.1"/>
    <property type="molecule type" value="Genomic_DNA"/>
</dbReference>
<name>A0A433SDP8_9BURK</name>
<gene>
    <name evidence="8 10" type="primary">ftsL</name>
    <name evidence="10" type="ORF">CUZ56_01668</name>
</gene>
<dbReference type="HAMAP" id="MF_00910">
    <property type="entry name" value="FtsL"/>
    <property type="match status" value="1"/>
</dbReference>
<dbReference type="GO" id="GO:0005886">
    <property type="term" value="C:plasma membrane"/>
    <property type="evidence" value="ECO:0007669"/>
    <property type="project" value="UniProtKB-SubCell"/>
</dbReference>
<comment type="subunit">
    <text evidence="8">Part of a complex composed of FtsB, FtsL and FtsQ.</text>
</comment>
<dbReference type="GO" id="GO:0043093">
    <property type="term" value="P:FtsZ-dependent cytokinesis"/>
    <property type="evidence" value="ECO:0007669"/>
    <property type="project" value="UniProtKB-UniRule"/>
</dbReference>
<dbReference type="GO" id="GO:0032153">
    <property type="term" value="C:cell division site"/>
    <property type="evidence" value="ECO:0007669"/>
    <property type="project" value="UniProtKB-UniRule"/>
</dbReference>
<evidence type="ECO:0000256" key="4">
    <source>
        <dbReference type="ARBA" id="ARBA00022692"/>
    </source>
</evidence>
<proteinExistence type="inferred from homology"/>
<evidence type="ECO:0000256" key="7">
    <source>
        <dbReference type="ARBA" id="ARBA00023306"/>
    </source>
</evidence>
<comment type="caution">
    <text evidence="10">The sequence shown here is derived from an EMBL/GenBank/DDBJ whole genome shotgun (WGS) entry which is preliminary data.</text>
</comment>
<dbReference type="AlphaFoldDB" id="A0A433SDP8"/>
<dbReference type="Pfam" id="PF04999">
    <property type="entry name" value="FtsL"/>
    <property type="match status" value="1"/>
</dbReference>
<evidence type="ECO:0000256" key="8">
    <source>
        <dbReference type="HAMAP-Rule" id="MF_00910"/>
    </source>
</evidence>
<keyword evidence="4 8" id="KW-0812">Transmembrane</keyword>
<comment type="similarity">
    <text evidence="8">Belongs to the FtsL family.</text>
</comment>
<evidence type="ECO:0000313" key="10">
    <source>
        <dbReference type="EMBL" id="RUS66873.1"/>
    </source>
</evidence>
<evidence type="ECO:0000256" key="9">
    <source>
        <dbReference type="NCBIfam" id="TIGR02209"/>
    </source>
</evidence>
<keyword evidence="5 8" id="KW-1133">Transmembrane helix</keyword>
<protein>
    <recommendedName>
        <fullName evidence="8 9">Cell division protein FtsL</fullName>
    </recommendedName>
</protein>
<evidence type="ECO:0000313" key="11">
    <source>
        <dbReference type="Proteomes" id="UP000286947"/>
    </source>
</evidence>
<comment type="function">
    <text evidence="8">Essential cell division protein. May link together the upstream cell division proteins, which are predominantly cytoplasmic, with the downstream cell division proteins, which are predominantly periplasmic.</text>
</comment>
<dbReference type="InterPro" id="IPR011922">
    <property type="entry name" value="Cell_div_FtsL"/>
</dbReference>
<accession>A0A433SDP8</accession>
<keyword evidence="6 8" id="KW-0472">Membrane</keyword>
<evidence type="ECO:0000256" key="2">
    <source>
        <dbReference type="ARBA" id="ARBA00022475"/>
    </source>
</evidence>
<dbReference type="Proteomes" id="UP000286947">
    <property type="component" value="Unassembled WGS sequence"/>
</dbReference>
<keyword evidence="11" id="KW-1185">Reference proteome</keyword>